<dbReference type="PANTHER" id="PTHR43877:SF2">
    <property type="entry name" value="AMINOALKYLPHOSPHONATE N-ACETYLTRANSFERASE-RELATED"/>
    <property type="match status" value="1"/>
</dbReference>
<feature type="domain" description="N-acetyltransferase" evidence="3">
    <location>
        <begin position="5"/>
        <end position="152"/>
    </location>
</feature>
<proteinExistence type="predicted"/>
<dbReference type="Gene3D" id="3.40.630.30">
    <property type="match status" value="1"/>
</dbReference>
<dbReference type="PANTHER" id="PTHR43877">
    <property type="entry name" value="AMINOALKYLPHOSPHONATE N-ACETYLTRANSFERASE-RELATED-RELATED"/>
    <property type="match status" value="1"/>
</dbReference>
<evidence type="ECO:0000259" key="3">
    <source>
        <dbReference type="PROSITE" id="PS51186"/>
    </source>
</evidence>
<accession>A0A7W9ZH25</accession>
<keyword evidence="5" id="KW-1185">Reference proteome</keyword>
<dbReference type="CDD" id="cd04301">
    <property type="entry name" value="NAT_SF"/>
    <property type="match status" value="1"/>
</dbReference>
<reference evidence="4 5" key="1">
    <citation type="submission" date="2020-08" db="EMBL/GenBank/DDBJ databases">
        <title>Genomic Encyclopedia of Type Strains, Phase IV (KMG-IV): sequencing the most valuable type-strain genomes for metagenomic binning, comparative biology and taxonomic classification.</title>
        <authorList>
            <person name="Goeker M."/>
        </authorList>
    </citation>
    <scope>NUCLEOTIDE SEQUENCE [LARGE SCALE GENOMIC DNA]</scope>
    <source>
        <strain evidence="4 5">DSM 11590</strain>
    </source>
</reference>
<dbReference type="Pfam" id="PF00583">
    <property type="entry name" value="Acetyltransf_1"/>
    <property type="match status" value="1"/>
</dbReference>
<name>A0A7W9ZH25_NOVIT</name>
<comment type="caution">
    <text evidence="4">The sequence shown here is derived from an EMBL/GenBank/DDBJ whole genome shotgun (WGS) entry which is preliminary data.</text>
</comment>
<dbReference type="GO" id="GO:0016747">
    <property type="term" value="F:acyltransferase activity, transferring groups other than amino-acyl groups"/>
    <property type="evidence" value="ECO:0007669"/>
    <property type="project" value="InterPro"/>
</dbReference>
<organism evidence="4 5">
    <name type="scientific">Novispirillum itersonii</name>
    <name type="common">Aquaspirillum itersonii</name>
    <dbReference type="NCBI Taxonomy" id="189"/>
    <lineage>
        <taxon>Bacteria</taxon>
        <taxon>Pseudomonadati</taxon>
        <taxon>Pseudomonadota</taxon>
        <taxon>Alphaproteobacteria</taxon>
        <taxon>Rhodospirillales</taxon>
        <taxon>Novispirillaceae</taxon>
        <taxon>Novispirillum</taxon>
    </lineage>
</organism>
<evidence type="ECO:0000313" key="4">
    <source>
        <dbReference type="EMBL" id="MBB6211115.1"/>
    </source>
</evidence>
<dbReference type="SUPFAM" id="SSF55729">
    <property type="entry name" value="Acyl-CoA N-acyltransferases (Nat)"/>
    <property type="match status" value="1"/>
</dbReference>
<keyword evidence="1 4" id="KW-0808">Transferase</keyword>
<keyword evidence="2" id="KW-0012">Acyltransferase</keyword>
<protein>
    <submittedName>
        <fullName evidence="4">GNAT superfamily N-acetyltransferase</fullName>
    </submittedName>
</protein>
<evidence type="ECO:0000256" key="2">
    <source>
        <dbReference type="ARBA" id="ARBA00023315"/>
    </source>
</evidence>
<sequence>MTDTLIIRPLSDADQDAFCFRLSAYQAEMTAAARPDPQAAQRLLSDPVLTVIGGFRGGALVAFAVFFDLPEAISGRRAGQLDDLYVAPEARGHRLAQQMVEAVAAIGRQRGWVHLRWLVPEDNPGARKTYDRFAEAAPWKSYALWLGTEQRW</sequence>
<dbReference type="InterPro" id="IPR016181">
    <property type="entry name" value="Acyl_CoA_acyltransferase"/>
</dbReference>
<evidence type="ECO:0000256" key="1">
    <source>
        <dbReference type="ARBA" id="ARBA00022679"/>
    </source>
</evidence>
<dbReference type="InterPro" id="IPR000182">
    <property type="entry name" value="GNAT_dom"/>
</dbReference>
<dbReference type="EMBL" id="JACIIX010000009">
    <property type="protein sequence ID" value="MBB6211115.1"/>
    <property type="molecule type" value="Genomic_DNA"/>
</dbReference>
<gene>
    <name evidence="4" type="ORF">FHS48_002550</name>
</gene>
<dbReference type="InterPro" id="IPR050832">
    <property type="entry name" value="Bact_Acetyltransf"/>
</dbReference>
<dbReference type="RefSeq" id="WP_184263932.1">
    <property type="nucleotide sequence ID" value="NZ_JACIIX010000009.1"/>
</dbReference>
<dbReference type="PROSITE" id="PS51186">
    <property type="entry name" value="GNAT"/>
    <property type="match status" value="1"/>
</dbReference>
<dbReference type="AlphaFoldDB" id="A0A7W9ZH25"/>
<evidence type="ECO:0000313" key="5">
    <source>
        <dbReference type="Proteomes" id="UP000544872"/>
    </source>
</evidence>
<dbReference type="Proteomes" id="UP000544872">
    <property type="component" value="Unassembled WGS sequence"/>
</dbReference>